<keyword evidence="1" id="KW-0472">Membrane</keyword>
<protein>
    <submittedName>
        <fullName evidence="2">Putative ovule protein</fullName>
    </submittedName>
</protein>
<proteinExistence type="predicted"/>
<evidence type="ECO:0000313" key="2">
    <source>
        <dbReference type="EMBL" id="JAP12690.1"/>
    </source>
</evidence>
<name>A0A0V0GX32_SOLCH</name>
<dbReference type="EMBL" id="GEDG01029210">
    <property type="protein sequence ID" value="JAP12690.1"/>
    <property type="molecule type" value="Transcribed_RNA"/>
</dbReference>
<dbReference type="AlphaFoldDB" id="A0A0V0GX32"/>
<accession>A0A0V0GX32</accession>
<reference evidence="2" key="1">
    <citation type="submission" date="2015-12" db="EMBL/GenBank/DDBJ databases">
        <title>Gene expression during late stages of embryo sac development: a critical building block for successful pollen-pistil interactions.</title>
        <authorList>
            <person name="Liu Y."/>
            <person name="Joly V."/>
            <person name="Sabar M."/>
            <person name="Matton D.P."/>
        </authorList>
    </citation>
    <scope>NUCLEOTIDE SEQUENCE</scope>
</reference>
<sequence>MILGSPTLIASFWGVVLPGLYHIVRRMITSDTFISTHNQVDKIVLNFNLPLRQMLNLEHKISILNAPFDKF</sequence>
<feature type="transmembrane region" description="Helical" evidence="1">
    <location>
        <begin position="6"/>
        <end position="24"/>
    </location>
</feature>
<keyword evidence="1" id="KW-0812">Transmembrane</keyword>
<organism evidence="2">
    <name type="scientific">Solanum chacoense</name>
    <name type="common">Chaco potato</name>
    <dbReference type="NCBI Taxonomy" id="4108"/>
    <lineage>
        <taxon>Eukaryota</taxon>
        <taxon>Viridiplantae</taxon>
        <taxon>Streptophyta</taxon>
        <taxon>Embryophyta</taxon>
        <taxon>Tracheophyta</taxon>
        <taxon>Spermatophyta</taxon>
        <taxon>Magnoliopsida</taxon>
        <taxon>eudicotyledons</taxon>
        <taxon>Gunneridae</taxon>
        <taxon>Pentapetalae</taxon>
        <taxon>asterids</taxon>
        <taxon>lamiids</taxon>
        <taxon>Solanales</taxon>
        <taxon>Solanaceae</taxon>
        <taxon>Solanoideae</taxon>
        <taxon>Solaneae</taxon>
        <taxon>Solanum</taxon>
    </lineage>
</organism>
<evidence type="ECO:0000256" key="1">
    <source>
        <dbReference type="SAM" id="Phobius"/>
    </source>
</evidence>
<keyword evidence="1" id="KW-1133">Transmembrane helix</keyword>